<accession>A0A839FKB2</accession>
<dbReference type="EMBL" id="JACJIH010000001">
    <property type="protein sequence ID" value="MBA8920296.1"/>
    <property type="molecule type" value="Genomic_DNA"/>
</dbReference>
<dbReference type="Pfam" id="PF12746">
    <property type="entry name" value="GNAT_acetyltran"/>
    <property type="match status" value="1"/>
</dbReference>
<name>A0A839FKB2_9MICC</name>
<dbReference type="AlphaFoldDB" id="A0A839FKB2"/>
<protein>
    <recommendedName>
        <fullName evidence="3">N-acetyltransferase domain-containing protein</fullName>
    </recommendedName>
</protein>
<reference evidence="1 2" key="1">
    <citation type="submission" date="2020-08" db="EMBL/GenBank/DDBJ databases">
        <title>Sequencing the genomes of 1000 actinobacteria strains.</title>
        <authorList>
            <person name="Klenk H.-P."/>
        </authorList>
    </citation>
    <scope>NUCLEOTIDE SEQUENCE [LARGE SCALE GENOMIC DNA]</scope>
    <source>
        <strain evidence="1 2">DSM 19081</strain>
    </source>
</reference>
<evidence type="ECO:0008006" key="3">
    <source>
        <dbReference type="Google" id="ProtNLM"/>
    </source>
</evidence>
<dbReference type="RefSeq" id="WP_182494750.1">
    <property type="nucleotide sequence ID" value="NZ_BAAAKT010000001.1"/>
</dbReference>
<proteinExistence type="predicted"/>
<evidence type="ECO:0000313" key="1">
    <source>
        <dbReference type="EMBL" id="MBA8920296.1"/>
    </source>
</evidence>
<dbReference type="SUPFAM" id="SSF55729">
    <property type="entry name" value="Acyl-CoA N-acyltransferases (Nat)"/>
    <property type="match status" value="1"/>
</dbReference>
<dbReference type="InterPro" id="IPR027365">
    <property type="entry name" value="GNAT_acetyltra_YdfB-like"/>
</dbReference>
<organism evidence="1 2">
    <name type="scientific">Nesterenkonia jeotgali</name>
    <dbReference type="NCBI Taxonomy" id="317018"/>
    <lineage>
        <taxon>Bacteria</taxon>
        <taxon>Bacillati</taxon>
        <taxon>Actinomycetota</taxon>
        <taxon>Actinomycetes</taxon>
        <taxon>Micrococcales</taxon>
        <taxon>Micrococcaceae</taxon>
        <taxon>Nesterenkonia</taxon>
    </lineage>
</organism>
<gene>
    <name evidence="1" type="ORF">HNR24_000229</name>
</gene>
<dbReference type="Proteomes" id="UP000546252">
    <property type="component" value="Unassembled WGS sequence"/>
</dbReference>
<sequence>MDPTPVTLSEAARSRTVSAWVSALGGSPQDIAKNEWLFVERADLSAVVAAQVDGFGVLAAPGAALDLIRDAPPRTLLDADALASLLPAGADPIGSADLLFAEHGPRLGPLHAAAAGPGDAAAVRTQVRPAEWEESGVDQAKRLWTALTPEGTPAAVAGFQPWHSELAQMAVLAGRGHRGSGFAYAAAALAIQEALAEGLVAQWRSRQGNEASLGLAGRLGFTQLGVQAAVRLRS</sequence>
<comment type="caution">
    <text evidence="1">The sequence shown here is derived from an EMBL/GenBank/DDBJ whole genome shotgun (WGS) entry which is preliminary data.</text>
</comment>
<dbReference type="Gene3D" id="3.40.630.30">
    <property type="match status" value="1"/>
</dbReference>
<dbReference type="InterPro" id="IPR016181">
    <property type="entry name" value="Acyl_CoA_acyltransferase"/>
</dbReference>
<evidence type="ECO:0000313" key="2">
    <source>
        <dbReference type="Proteomes" id="UP000546252"/>
    </source>
</evidence>